<dbReference type="GO" id="GO:0008270">
    <property type="term" value="F:zinc ion binding"/>
    <property type="evidence" value="ECO:0007669"/>
    <property type="project" value="UniProtKB-KW"/>
</dbReference>
<feature type="domain" description="C2H2-type" evidence="13">
    <location>
        <begin position="369"/>
        <end position="397"/>
    </location>
</feature>
<evidence type="ECO:0000256" key="6">
    <source>
        <dbReference type="ARBA" id="ARBA00022833"/>
    </source>
</evidence>
<accession>A0A8B7YL65</accession>
<feature type="compositionally biased region" description="Basic residues" evidence="12">
    <location>
        <begin position="286"/>
        <end position="295"/>
    </location>
</feature>
<dbReference type="SMART" id="SM00355">
    <property type="entry name" value="ZnF_C2H2"/>
    <property type="match status" value="21"/>
</dbReference>
<evidence type="ECO:0000256" key="9">
    <source>
        <dbReference type="ARBA" id="ARBA00023163"/>
    </source>
</evidence>
<dbReference type="SMART" id="SM00384">
    <property type="entry name" value="AT_hook"/>
    <property type="match status" value="4"/>
</dbReference>
<dbReference type="FunFam" id="3.30.160.60:FF:000325">
    <property type="entry name" value="ZFP90 zinc finger protein"/>
    <property type="match status" value="1"/>
</dbReference>
<keyword evidence="4" id="KW-0677">Repeat</keyword>
<feature type="domain" description="C2H2-type" evidence="13">
    <location>
        <begin position="446"/>
        <end position="473"/>
    </location>
</feature>
<keyword evidence="7" id="KW-0805">Transcription regulation</keyword>
<feature type="compositionally biased region" description="Basic residues" evidence="12">
    <location>
        <begin position="243"/>
        <end position="257"/>
    </location>
</feature>
<evidence type="ECO:0000256" key="2">
    <source>
        <dbReference type="ARBA" id="ARBA00006991"/>
    </source>
</evidence>
<keyword evidence="14" id="KW-1185">Reference proteome</keyword>
<reference evidence="15" key="1">
    <citation type="submission" date="2025-08" db="UniProtKB">
        <authorList>
            <consortium name="RefSeq"/>
        </authorList>
    </citation>
    <scope>IDENTIFICATION</scope>
</reference>
<feature type="domain" description="C2H2-type" evidence="13">
    <location>
        <begin position="1997"/>
        <end position="2024"/>
    </location>
</feature>
<dbReference type="KEGG" id="aplc:110981083"/>
<evidence type="ECO:0000256" key="7">
    <source>
        <dbReference type="ARBA" id="ARBA00023015"/>
    </source>
</evidence>
<evidence type="ECO:0000256" key="8">
    <source>
        <dbReference type="ARBA" id="ARBA00023125"/>
    </source>
</evidence>
<protein>
    <submittedName>
        <fullName evidence="15">Uncharacterized protein LOC110981083</fullName>
    </submittedName>
</protein>
<feature type="domain" description="C2H2-type" evidence="13">
    <location>
        <begin position="2025"/>
        <end position="2053"/>
    </location>
</feature>
<organism evidence="14 15">
    <name type="scientific">Acanthaster planci</name>
    <name type="common">Crown-of-thorns starfish</name>
    <dbReference type="NCBI Taxonomy" id="133434"/>
    <lineage>
        <taxon>Eukaryota</taxon>
        <taxon>Metazoa</taxon>
        <taxon>Echinodermata</taxon>
        <taxon>Eleutherozoa</taxon>
        <taxon>Asterozoa</taxon>
        <taxon>Asteroidea</taxon>
        <taxon>Valvatacea</taxon>
        <taxon>Valvatida</taxon>
        <taxon>Acanthasteridae</taxon>
        <taxon>Acanthaster</taxon>
    </lineage>
</organism>
<dbReference type="Proteomes" id="UP000694845">
    <property type="component" value="Unplaced"/>
</dbReference>
<dbReference type="InterPro" id="IPR017956">
    <property type="entry name" value="AT_hook_DNA-bd_motif"/>
</dbReference>
<evidence type="ECO:0000313" key="14">
    <source>
        <dbReference type="Proteomes" id="UP000694845"/>
    </source>
</evidence>
<feature type="region of interest" description="Disordered" evidence="12">
    <location>
        <begin position="2053"/>
        <end position="2079"/>
    </location>
</feature>
<feature type="compositionally biased region" description="Acidic residues" evidence="12">
    <location>
        <begin position="898"/>
        <end position="911"/>
    </location>
</feature>
<dbReference type="FunFam" id="3.30.160.60:FF:000100">
    <property type="entry name" value="Zinc finger 45-like"/>
    <property type="match status" value="4"/>
</dbReference>
<dbReference type="FunFam" id="3.30.160.60:FF:000218">
    <property type="entry name" value="Zinc finger protein 10"/>
    <property type="match status" value="1"/>
</dbReference>
<keyword evidence="6" id="KW-0862">Zinc</keyword>
<feature type="domain" description="C2H2-type" evidence="13">
    <location>
        <begin position="1034"/>
        <end position="1062"/>
    </location>
</feature>
<feature type="compositionally biased region" description="Basic residues" evidence="12">
    <location>
        <begin position="853"/>
        <end position="864"/>
    </location>
</feature>
<feature type="compositionally biased region" description="Basic and acidic residues" evidence="12">
    <location>
        <begin position="587"/>
        <end position="599"/>
    </location>
</feature>
<feature type="region of interest" description="Disordered" evidence="12">
    <location>
        <begin position="168"/>
        <end position="189"/>
    </location>
</feature>
<feature type="domain" description="C2H2-type" evidence="13">
    <location>
        <begin position="505"/>
        <end position="532"/>
    </location>
</feature>
<feature type="region of interest" description="Disordered" evidence="12">
    <location>
        <begin position="849"/>
        <end position="1015"/>
    </location>
</feature>
<evidence type="ECO:0000256" key="11">
    <source>
        <dbReference type="PROSITE-ProRule" id="PRU00042"/>
    </source>
</evidence>
<feature type="region of interest" description="Disordered" evidence="12">
    <location>
        <begin position="1324"/>
        <end position="1348"/>
    </location>
</feature>
<evidence type="ECO:0000256" key="4">
    <source>
        <dbReference type="ARBA" id="ARBA00022737"/>
    </source>
</evidence>
<dbReference type="OMA" id="GENECVE"/>
<feature type="domain" description="C2H2-type" evidence="13">
    <location>
        <begin position="1213"/>
        <end position="1240"/>
    </location>
</feature>
<dbReference type="FunFam" id="3.30.160.60:FF:000446">
    <property type="entry name" value="Zinc finger protein"/>
    <property type="match status" value="1"/>
</dbReference>
<feature type="region of interest" description="Disordered" evidence="12">
    <location>
        <begin position="726"/>
        <end position="752"/>
    </location>
</feature>
<dbReference type="GO" id="GO:0005634">
    <property type="term" value="C:nucleus"/>
    <property type="evidence" value="ECO:0007669"/>
    <property type="project" value="UniProtKB-SubCell"/>
</dbReference>
<evidence type="ECO:0000256" key="1">
    <source>
        <dbReference type="ARBA" id="ARBA00004123"/>
    </source>
</evidence>
<feature type="domain" description="C2H2-type" evidence="13">
    <location>
        <begin position="1126"/>
        <end position="1153"/>
    </location>
</feature>
<keyword evidence="3" id="KW-0479">Metal-binding</keyword>
<feature type="domain" description="C2H2-type" evidence="13">
    <location>
        <begin position="1969"/>
        <end position="1996"/>
    </location>
</feature>
<comment type="similarity">
    <text evidence="2">Belongs to the krueppel C2H2-type zinc-finger protein family.</text>
</comment>
<feature type="domain" description="C2H2-type" evidence="13">
    <location>
        <begin position="561"/>
        <end position="584"/>
    </location>
</feature>
<evidence type="ECO:0000256" key="3">
    <source>
        <dbReference type="ARBA" id="ARBA00022723"/>
    </source>
</evidence>
<feature type="domain" description="C2H2-type" evidence="13">
    <location>
        <begin position="1941"/>
        <end position="1968"/>
    </location>
</feature>
<dbReference type="PANTHER" id="PTHR24381:SF393">
    <property type="entry name" value="CHROMATIN-LINKED ADAPTOR FOR MSL PROTEINS, ISOFORM B"/>
    <property type="match status" value="1"/>
</dbReference>
<dbReference type="GO" id="GO:0000977">
    <property type="term" value="F:RNA polymerase II transcription regulatory region sequence-specific DNA binding"/>
    <property type="evidence" value="ECO:0007669"/>
    <property type="project" value="TreeGrafter"/>
</dbReference>
<dbReference type="InterPro" id="IPR013087">
    <property type="entry name" value="Znf_C2H2_type"/>
</dbReference>
<feature type="domain" description="C2H2-type" evidence="13">
    <location>
        <begin position="1909"/>
        <end position="1936"/>
    </location>
</feature>
<dbReference type="Gene3D" id="3.30.160.60">
    <property type="entry name" value="Classic Zinc Finger"/>
    <property type="match status" value="13"/>
</dbReference>
<gene>
    <name evidence="15" type="primary">LOC110981083</name>
</gene>
<name>A0A8B7YL65_ACAPL</name>
<feature type="compositionally biased region" description="Acidic residues" evidence="12">
    <location>
        <begin position="221"/>
        <end position="232"/>
    </location>
</feature>
<feature type="region of interest" description="Disordered" evidence="12">
    <location>
        <begin position="221"/>
        <end position="351"/>
    </location>
</feature>
<feature type="region of interest" description="Disordered" evidence="12">
    <location>
        <begin position="1696"/>
        <end position="1746"/>
    </location>
</feature>
<dbReference type="SUPFAM" id="SSF57667">
    <property type="entry name" value="beta-beta-alpha zinc fingers"/>
    <property type="match status" value="10"/>
</dbReference>
<feature type="domain" description="C2H2-type" evidence="13">
    <location>
        <begin position="1241"/>
        <end position="1265"/>
    </location>
</feature>
<feature type="domain" description="C2H2-type" evidence="13">
    <location>
        <begin position="1815"/>
        <end position="1838"/>
    </location>
</feature>
<sequence>MDRKQDSLCHCDDDVLKAVSGCLEQILKSINEEGETVSMATKVQNLTKQSQCSICIQQDKEEDLRSDCIINSPNMTQNNEEKSESTCNSGYSSSAVAGDCPLPSFLPHEGPRWVQLRDKISIEPEFQKYANRVRDESHWSLDEAFVSFCLDRVEETLAISAQASARQRPAAVIQKTRNTTRRKGQPRKYERALNDTTSTHAEKACYIDTIFLDDPFEDDNDEDVLSMDDNPNDVDYKPVSIIRYKKTPSRRMPRRNSTRSSKDEIMTVSKVMLNDAKDGDNSGKDKKLKPKKSKPKGQNAKALKPKTHQEPSRKRGRPRKHSTDSPRAQGKKGRPRLTEEQRMAKRKAYNDSRTRMRLEVIREALPRLFRCKTCMEQFTGREDMIWHYFEVHRQQPISEQDYQDPTSSYNTCQVIDIATVLRECPDCKEYVENMTYHNRKHQSRNFICEECGKFFVNRIRLKLHMRVHTMDRTGERLHCDKCDKSYRCISSLQRHQLIHAGKKTYICDQCGKDFFNSVRLRVHRAVHMKEKPYKCSECGRGFTQLTNMRSHERVHTGVKPYKCDLCQDSFTHKVSLKMHQKKQHGIDWWKENGKQVRERKPAKKKSTSKKSEDKETRETELAGMKTFVDQHREGVDETVENYEFVNNLIMHGSKTYAQLESKTNVHVTQPFQSIINPFENPWLLADELAATDPNSLLQNEEDVAMTAASGALQEILDTIESQDVFLPSSSPVDDSHPALKTNQGSQESCGLSEEPITLAEQPARDNQGTIDQVGDSNSNICGDEEMSSLLLPHEGLRWTKLRKQVVVLPLFQEYMRRTEDDTFWSIDEAFASFCLDRVEEILSVAKQPEATTQRKKGTRRKGQPKKYERKQATPLDEIPPRSVRKRRRQENGLKLFEDDVEDEDDNEDFLAMDDNPKDLDYQPLPMIRYPKRRRKSLPRSTNSYQAPPKAPIRPKLSIKTTKPPKASPASKKATKQPVKTTKLEPFGPPRKRGRPRKVATETQKKFPKPKVKTDKPTKTYIRMEVRLQRLPKMYECKTCFEQFPEADDVKKHFLGVHQRERLLIPSENGSNENNEGGNPEVRCLEMDNSVLPDLTSLANLLRQCPKCKKYVENMTLHRREHQERKFICEECGKGFTENQILQKHKKVHEMDRTGDRYKCELCEKSYRFHQNLRSHMLYHGGEKTFICDHCGKSFYTNNRLIIHSAIHMKEKPYKCVECGRGFSQKSNMQKHERVHTGVKPYQCELCNESFNHKVSLKNHNKKHHGIDWWKDVGRPKPVTTKKSKETTQAVVNREDQIPIQAESNPVPQQREQPVMENQWKGNEMPLQRDDSVGNQWRDDRQPVREVEPTETIWHRPDNPLSLEHQNQVVEESVRLQTLHPAGNQWKGNNLPLDRQGQAGDQGMAPFFYPSTYLQGYPSGYSAVPVVPINPDTAVHPANRPSYQVQTTNSNCVSGWLYVRRRLMPGAHNQPKKVEILRNKQQCFMMDRHSLIRLELSQSPPVLIKLQQEGVRWQNLRDRIMTSTELKDNPLLTDKEGKSKWSVDEAFMKFLLDRLEKDLEAEKERKMQANPHCCLPQIDTTHPHSKRSLDCSVRRNSTCSLRQSNNNLKAGIVDVDTVEVTRDIPTSGSSQKLGHRHVRTQRHTCNKEANDRMPVSVASCLQKDAHIDVEDDTEDAMTCMPAEQSCRDTDCLLTSQDPQTSEVHQSTSDRLRLHPPRIGKDGQRTENADGSTGLPQDTMSDNSSKSVRDACVQSVKTMTSQDENSAKGTVTIGEDKLKAKRRRGRPRIELDDAEKEAITFNKRLKGIQARDLPRMFSCRSCSQRFQEAEDLRMHTITAHLPISIPDNSDCSVEKHGEICFTHIEIDLGLYQQVSEVDIQELAIELRCCPECNKYVEDFKMHLESHMMKNYICEACGKGFACSKQLKLHSIYHEIDRTGEMQYSCQFCGKKFRSAQSLSIHRPLHNKARNYICQQCGKMFKANTRLQKHMATHAQHKRYSCSFCGRGFAQKCNMTRHQRTHTGEKPYTCNHCNQAFNHNISLKKHLKKEHLIEPEDKTSKEVEAIDNFPSGRLPSKRLNVK</sequence>
<dbReference type="InterPro" id="IPR036236">
    <property type="entry name" value="Znf_C2H2_sf"/>
</dbReference>
<proteinExistence type="inferred from homology"/>
<dbReference type="GO" id="GO:0000981">
    <property type="term" value="F:DNA-binding transcription factor activity, RNA polymerase II-specific"/>
    <property type="evidence" value="ECO:0007669"/>
    <property type="project" value="TreeGrafter"/>
</dbReference>
<keyword evidence="5 11" id="KW-0863">Zinc-finger</keyword>
<evidence type="ECO:0000313" key="15">
    <source>
        <dbReference type="RefSeq" id="XP_022093999.1"/>
    </source>
</evidence>
<feature type="compositionally biased region" description="Low complexity" evidence="12">
    <location>
        <begin position="959"/>
        <end position="971"/>
    </location>
</feature>
<keyword evidence="10" id="KW-0539">Nucleus</keyword>
<feature type="domain" description="C2H2-type" evidence="13">
    <location>
        <begin position="1185"/>
        <end position="1212"/>
    </location>
</feature>
<dbReference type="RefSeq" id="XP_022093999.1">
    <property type="nucleotide sequence ID" value="XM_022238307.1"/>
</dbReference>
<comment type="subcellular location">
    <subcellularLocation>
        <location evidence="1">Nucleus</location>
    </subcellularLocation>
</comment>
<feature type="compositionally biased region" description="Basic and acidic residues" evidence="12">
    <location>
        <begin position="609"/>
        <end position="620"/>
    </location>
</feature>
<keyword evidence="8" id="KW-0238">DNA-binding</keyword>
<evidence type="ECO:0000259" key="13">
    <source>
        <dbReference type="PROSITE" id="PS50157"/>
    </source>
</evidence>
<feature type="compositionally biased region" description="Polar residues" evidence="12">
    <location>
        <begin position="740"/>
        <end position="749"/>
    </location>
</feature>
<keyword evidence="9" id="KW-0804">Transcription</keyword>
<dbReference type="OrthoDB" id="6155966at2759"/>
<feature type="domain" description="C2H2-type" evidence="13">
    <location>
        <begin position="1157"/>
        <end position="1184"/>
    </location>
</feature>
<feature type="compositionally biased region" description="Polar residues" evidence="12">
    <location>
        <begin position="1696"/>
        <end position="1705"/>
    </location>
</feature>
<evidence type="ECO:0000256" key="5">
    <source>
        <dbReference type="ARBA" id="ARBA00022771"/>
    </source>
</evidence>
<feature type="compositionally biased region" description="Basic and acidic residues" evidence="12">
    <location>
        <begin position="1706"/>
        <end position="1726"/>
    </location>
</feature>
<dbReference type="PROSITE" id="PS50157">
    <property type="entry name" value="ZINC_FINGER_C2H2_2"/>
    <property type="match status" value="18"/>
</dbReference>
<dbReference type="FunFam" id="3.30.160.60:FF:000110">
    <property type="entry name" value="Zinc finger protein-like"/>
    <property type="match status" value="1"/>
</dbReference>
<feature type="domain" description="C2H2-type" evidence="13">
    <location>
        <begin position="477"/>
        <end position="504"/>
    </location>
</feature>
<evidence type="ECO:0000256" key="10">
    <source>
        <dbReference type="ARBA" id="ARBA00023242"/>
    </source>
</evidence>
<dbReference type="Pfam" id="PF00096">
    <property type="entry name" value="zf-C2H2"/>
    <property type="match status" value="6"/>
</dbReference>
<dbReference type="FunFam" id="3.30.160.60:FF:000663">
    <property type="entry name" value="Zinc finger protein 45"/>
    <property type="match status" value="2"/>
</dbReference>
<feature type="compositionally biased region" description="Polar residues" evidence="12">
    <location>
        <begin position="1727"/>
        <end position="1744"/>
    </location>
</feature>
<feature type="compositionally biased region" description="Basic and acidic residues" evidence="12">
    <location>
        <begin position="275"/>
        <end position="285"/>
    </location>
</feature>
<dbReference type="FunFam" id="3.30.160.60:FF:001498">
    <property type="entry name" value="Zinc finger protein 404"/>
    <property type="match status" value="1"/>
</dbReference>
<feature type="domain" description="C2H2-type" evidence="13">
    <location>
        <begin position="533"/>
        <end position="560"/>
    </location>
</feature>
<feature type="compositionally biased region" description="Basic and acidic residues" evidence="12">
    <location>
        <begin position="1326"/>
        <end position="1348"/>
    </location>
</feature>
<feature type="compositionally biased region" description="Basic and acidic residues" evidence="12">
    <location>
        <begin position="336"/>
        <end position="351"/>
    </location>
</feature>
<dbReference type="PANTHER" id="PTHR24381">
    <property type="entry name" value="ZINC FINGER PROTEIN"/>
    <property type="match status" value="1"/>
</dbReference>
<evidence type="ECO:0000256" key="12">
    <source>
        <dbReference type="SAM" id="MobiDB-lite"/>
    </source>
</evidence>
<dbReference type="GeneID" id="110981083"/>
<dbReference type="PROSITE" id="PS00028">
    <property type="entry name" value="ZINC_FINGER_C2H2_1"/>
    <property type="match status" value="18"/>
</dbReference>
<feature type="region of interest" description="Disordered" evidence="12">
    <location>
        <begin position="587"/>
        <end position="621"/>
    </location>
</feature>